<comment type="function">
    <text evidence="8">Involved in the cellular defense against the biological effects of O6-methylguanine (O6-MeG) and O4-methylthymine (O4-MeT) in DNA. Repairs the methylated nucleobase in DNA by stoichiometrically transferring the methyl group to a cysteine residue in the enzyme. This is a suicide reaction: the enzyme is irreversibly inactivated.</text>
</comment>
<evidence type="ECO:0000256" key="3">
    <source>
        <dbReference type="ARBA" id="ARBA00022603"/>
    </source>
</evidence>
<dbReference type="Proteomes" id="UP001595962">
    <property type="component" value="Unassembled WGS sequence"/>
</dbReference>
<organism evidence="11 12">
    <name type="scientific">Rheinheimera marina</name>
    <dbReference type="NCBI Taxonomy" id="1774958"/>
    <lineage>
        <taxon>Bacteria</taxon>
        <taxon>Pseudomonadati</taxon>
        <taxon>Pseudomonadota</taxon>
        <taxon>Gammaproteobacteria</taxon>
        <taxon>Chromatiales</taxon>
        <taxon>Chromatiaceae</taxon>
        <taxon>Rheinheimera</taxon>
    </lineage>
</organism>
<keyword evidence="12" id="KW-1185">Reference proteome</keyword>
<dbReference type="Gene3D" id="3.30.160.70">
    <property type="entry name" value="Methylated DNA-protein cysteine methyltransferase domain"/>
    <property type="match status" value="1"/>
</dbReference>
<feature type="domain" description="Methylated-DNA-[protein]-cysteine S-methyltransferase DNA binding" evidence="9">
    <location>
        <begin position="71"/>
        <end position="149"/>
    </location>
</feature>
<dbReference type="PANTHER" id="PTHR10815">
    <property type="entry name" value="METHYLATED-DNA--PROTEIN-CYSTEINE METHYLTRANSFERASE"/>
    <property type="match status" value="1"/>
</dbReference>
<dbReference type="InterPro" id="IPR001497">
    <property type="entry name" value="MethylDNA_cys_MeTrfase_AS"/>
</dbReference>
<gene>
    <name evidence="11" type="ORF">ACFO3I_08485</name>
</gene>
<dbReference type="InterPro" id="IPR036631">
    <property type="entry name" value="MGMT_N_sf"/>
</dbReference>
<dbReference type="InterPro" id="IPR036217">
    <property type="entry name" value="MethylDNA_cys_MeTrfase_DNAb"/>
</dbReference>
<name>A0ABV9JLI9_9GAMM</name>
<dbReference type="InterPro" id="IPR036388">
    <property type="entry name" value="WH-like_DNA-bd_sf"/>
</dbReference>
<feature type="domain" description="Methylguanine DNA methyltransferase ribonuclease-like" evidence="10">
    <location>
        <begin position="7"/>
        <end position="65"/>
    </location>
</feature>
<evidence type="ECO:0000259" key="9">
    <source>
        <dbReference type="Pfam" id="PF01035"/>
    </source>
</evidence>
<comment type="caution">
    <text evidence="11">The sequence shown here is derived from an EMBL/GenBank/DDBJ whole genome shotgun (WGS) entry which is preliminary data.</text>
</comment>
<dbReference type="HAMAP" id="MF_00772">
    <property type="entry name" value="OGT"/>
    <property type="match status" value="1"/>
</dbReference>
<evidence type="ECO:0000256" key="8">
    <source>
        <dbReference type="HAMAP-Rule" id="MF_00772"/>
    </source>
</evidence>
<dbReference type="Pfam" id="PF02870">
    <property type="entry name" value="Methyltransf_1N"/>
    <property type="match status" value="1"/>
</dbReference>
<evidence type="ECO:0000256" key="1">
    <source>
        <dbReference type="ARBA" id="ARBA00001286"/>
    </source>
</evidence>
<comment type="catalytic activity">
    <reaction evidence="1 8">
        <text>a 4-O-methyl-thymidine in DNA + L-cysteinyl-[protein] = a thymidine in DNA + S-methyl-L-cysteinyl-[protein]</text>
        <dbReference type="Rhea" id="RHEA:53428"/>
        <dbReference type="Rhea" id="RHEA-COMP:10131"/>
        <dbReference type="Rhea" id="RHEA-COMP:10132"/>
        <dbReference type="Rhea" id="RHEA-COMP:13555"/>
        <dbReference type="Rhea" id="RHEA-COMP:13556"/>
        <dbReference type="ChEBI" id="CHEBI:29950"/>
        <dbReference type="ChEBI" id="CHEBI:82612"/>
        <dbReference type="ChEBI" id="CHEBI:137386"/>
        <dbReference type="ChEBI" id="CHEBI:137387"/>
        <dbReference type="EC" id="2.1.1.63"/>
    </reaction>
</comment>
<dbReference type="PANTHER" id="PTHR10815:SF5">
    <property type="entry name" value="METHYLATED-DNA--PROTEIN-CYSTEINE METHYLTRANSFERASE"/>
    <property type="match status" value="1"/>
</dbReference>
<dbReference type="Pfam" id="PF01035">
    <property type="entry name" value="DNA_binding_1"/>
    <property type="match status" value="1"/>
</dbReference>
<evidence type="ECO:0000256" key="7">
    <source>
        <dbReference type="ARBA" id="ARBA00049348"/>
    </source>
</evidence>
<evidence type="ECO:0000313" key="11">
    <source>
        <dbReference type="EMBL" id="MFC4655049.1"/>
    </source>
</evidence>
<keyword evidence="2 8" id="KW-0963">Cytoplasm</keyword>
<keyword evidence="4 8" id="KW-0808">Transferase</keyword>
<comment type="catalytic activity">
    <reaction evidence="7 8">
        <text>a 6-O-methyl-2'-deoxyguanosine in DNA + L-cysteinyl-[protein] = S-methyl-L-cysteinyl-[protein] + a 2'-deoxyguanosine in DNA</text>
        <dbReference type="Rhea" id="RHEA:24000"/>
        <dbReference type="Rhea" id="RHEA-COMP:10131"/>
        <dbReference type="Rhea" id="RHEA-COMP:10132"/>
        <dbReference type="Rhea" id="RHEA-COMP:11367"/>
        <dbReference type="Rhea" id="RHEA-COMP:11368"/>
        <dbReference type="ChEBI" id="CHEBI:29950"/>
        <dbReference type="ChEBI" id="CHEBI:82612"/>
        <dbReference type="ChEBI" id="CHEBI:85445"/>
        <dbReference type="ChEBI" id="CHEBI:85448"/>
        <dbReference type="EC" id="2.1.1.63"/>
    </reaction>
</comment>
<evidence type="ECO:0000256" key="6">
    <source>
        <dbReference type="ARBA" id="ARBA00023204"/>
    </source>
</evidence>
<dbReference type="SUPFAM" id="SSF46767">
    <property type="entry name" value="Methylated DNA-protein cysteine methyltransferase, C-terminal domain"/>
    <property type="match status" value="1"/>
</dbReference>
<dbReference type="NCBIfam" id="TIGR00589">
    <property type="entry name" value="ogt"/>
    <property type="match status" value="1"/>
</dbReference>
<dbReference type="CDD" id="cd06445">
    <property type="entry name" value="ATase"/>
    <property type="match status" value="1"/>
</dbReference>
<evidence type="ECO:0000256" key="4">
    <source>
        <dbReference type="ARBA" id="ARBA00022679"/>
    </source>
</evidence>
<dbReference type="GO" id="GO:0003908">
    <property type="term" value="F:methylated-DNA-[protein]-cysteine S-methyltransferase activity"/>
    <property type="evidence" value="ECO:0007669"/>
    <property type="project" value="UniProtKB-EC"/>
</dbReference>
<dbReference type="Gene3D" id="1.10.10.10">
    <property type="entry name" value="Winged helix-like DNA-binding domain superfamily/Winged helix DNA-binding domain"/>
    <property type="match status" value="1"/>
</dbReference>
<dbReference type="EC" id="2.1.1.63" evidence="8"/>
<dbReference type="InterPro" id="IPR023546">
    <property type="entry name" value="MGMT"/>
</dbReference>
<evidence type="ECO:0000313" key="12">
    <source>
        <dbReference type="Proteomes" id="UP001595962"/>
    </source>
</evidence>
<dbReference type="InterPro" id="IPR014048">
    <property type="entry name" value="MethylDNA_cys_MeTrfase_DNA-bd"/>
</dbReference>
<comment type="similarity">
    <text evidence="8">Belongs to the MGMT family.</text>
</comment>
<feature type="active site" description="Nucleophile; methyl group acceptor" evidence="8">
    <location>
        <position position="121"/>
    </location>
</feature>
<evidence type="ECO:0000256" key="5">
    <source>
        <dbReference type="ARBA" id="ARBA00022763"/>
    </source>
</evidence>
<dbReference type="GO" id="GO:0032259">
    <property type="term" value="P:methylation"/>
    <property type="evidence" value="ECO:0007669"/>
    <property type="project" value="UniProtKB-KW"/>
</dbReference>
<accession>A0ABV9JLI9</accession>
<evidence type="ECO:0000259" key="10">
    <source>
        <dbReference type="Pfam" id="PF02870"/>
    </source>
</evidence>
<sequence length="156" mass="16738">MQQLQLPSPLGLIEITASEQGIHSIYFVDSSSAPTHSSLAALAACKQQLTDYFAGQRQQFELPLAATGTTFQQQVWAALCTIDYGQTCSYAAIAQQLDNPKAVRAVGAANGRNPLSIVVPCHRVIGANGSLTGYAGGLERKLWLLEHEQKYGFALS</sequence>
<comment type="miscellaneous">
    <text evidence="8">This enzyme catalyzes only one turnover and therefore is not strictly catalytic. According to one definition, an enzyme is a biocatalyst that acts repeatedly and over many reaction cycles.</text>
</comment>
<dbReference type="InterPro" id="IPR008332">
    <property type="entry name" value="MethylG_MeTrfase_N"/>
</dbReference>
<keyword evidence="3 8" id="KW-0489">Methyltransferase</keyword>
<dbReference type="PROSITE" id="PS00374">
    <property type="entry name" value="MGMT"/>
    <property type="match status" value="1"/>
</dbReference>
<keyword evidence="5 8" id="KW-0227">DNA damage</keyword>
<comment type="subcellular location">
    <subcellularLocation>
        <location evidence="8">Cytoplasm</location>
    </subcellularLocation>
</comment>
<dbReference type="SUPFAM" id="SSF53155">
    <property type="entry name" value="Methylated DNA-protein cysteine methyltransferase domain"/>
    <property type="match status" value="1"/>
</dbReference>
<proteinExistence type="inferred from homology"/>
<reference evidence="12" key="1">
    <citation type="journal article" date="2019" name="Int. J. Syst. Evol. Microbiol.">
        <title>The Global Catalogue of Microorganisms (GCM) 10K type strain sequencing project: providing services to taxonomists for standard genome sequencing and annotation.</title>
        <authorList>
            <consortium name="The Broad Institute Genomics Platform"/>
            <consortium name="The Broad Institute Genome Sequencing Center for Infectious Disease"/>
            <person name="Wu L."/>
            <person name="Ma J."/>
        </authorList>
    </citation>
    <scope>NUCLEOTIDE SEQUENCE [LARGE SCALE GENOMIC DNA]</scope>
    <source>
        <strain evidence="12">DT28</strain>
    </source>
</reference>
<protein>
    <recommendedName>
        <fullName evidence="8">Methylated-DNA--protein-cysteine methyltransferase</fullName>
        <ecNumber evidence="8">2.1.1.63</ecNumber>
    </recommendedName>
    <alternativeName>
        <fullName evidence="8">6-O-methylguanine-DNA methyltransferase</fullName>
        <shortName evidence="8">MGMT</shortName>
    </alternativeName>
    <alternativeName>
        <fullName evidence="8">O-6-methylguanine-DNA-alkyltransferase</fullName>
    </alternativeName>
</protein>
<keyword evidence="6 8" id="KW-0234">DNA repair</keyword>
<dbReference type="RefSeq" id="WP_377333314.1">
    <property type="nucleotide sequence ID" value="NZ_JBHSGB010000006.1"/>
</dbReference>
<dbReference type="EMBL" id="JBHSGB010000006">
    <property type="protein sequence ID" value="MFC4655049.1"/>
    <property type="molecule type" value="Genomic_DNA"/>
</dbReference>
<evidence type="ECO:0000256" key="2">
    <source>
        <dbReference type="ARBA" id="ARBA00022490"/>
    </source>
</evidence>